<name>A0A0A8RZJ2_9ACTN</name>
<dbReference type="Proteomes" id="UP000250080">
    <property type="component" value="Chromosome I"/>
</dbReference>
<dbReference type="InterPro" id="IPR017853">
    <property type="entry name" value="GH"/>
</dbReference>
<evidence type="ECO:0000256" key="10">
    <source>
        <dbReference type="RuleBase" id="RU361207"/>
    </source>
</evidence>
<dbReference type="RefSeq" id="WP_036939491.1">
    <property type="nucleotide sequence ID" value="NZ_CCYN01000002.1"/>
</dbReference>
<evidence type="ECO:0000256" key="11">
    <source>
        <dbReference type="SAM" id="MobiDB-lite"/>
    </source>
</evidence>
<dbReference type="EMBL" id="LT618793">
    <property type="protein sequence ID" value="SCQ79978.1"/>
    <property type="molecule type" value="Genomic_DNA"/>
</dbReference>
<dbReference type="PANTHER" id="PTHR32438:SF5">
    <property type="entry name" value="4-ALPHA-GLUCANOTRANSFERASE DPE1, CHLOROPLASTIC_AMYLOPLASTIC"/>
    <property type="match status" value="1"/>
</dbReference>
<evidence type="ECO:0000313" key="13">
    <source>
        <dbReference type="EMBL" id="SCQ79978.1"/>
    </source>
</evidence>
<evidence type="ECO:0000256" key="5">
    <source>
        <dbReference type="ARBA" id="ARBA00022676"/>
    </source>
</evidence>
<dbReference type="SUPFAM" id="SSF51445">
    <property type="entry name" value="(Trans)glycosidases"/>
    <property type="match status" value="1"/>
</dbReference>
<dbReference type="EC" id="2.4.1.25" evidence="3 10"/>
<dbReference type="GO" id="GO:0005975">
    <property type="term" value="P:carbohydrate metabolic process"/>
    <property type="evidence" value="ECO:0007669"/>
    <property type="project" value="InterPro"/>
</dbReference>
<reference evidence="13 14" key="1">
    <citation type="submission" date="2016-09" db="EMBL/GenBank/DDBJ databases">
        <authorList>
            <person name="Laine KS P."/>
        </authorList>
    </citation>
    <scope>NUCLEOTIDE SEQUENCE [LARGE SCALE GENOMIC DNA]</scope>
    <source>
        <strain evidence="13">PFRJS-23</strain>
    </source>
</reference>
<evidence type="ECO:0000256" key="2">
    <source>
        <dbReference type="ARBA" id="ARBA00005684"/>
    </source>
</evidence>
<evidence type="ECO:0000256" key="7">
    <source>
        <dbReference type="ARBA" id="ARBA00023277"/>
    </source>
</evidence>
<keyword evidence="7 10" id="KW-0119">Carbohydrate metabolism</keyword>
<evidence type="ECO:0000256" key="1">
    <source>
        <dbReference type="ARBA" id="ARBA00000439"/>
    </source>
</evidence>
<dbReference type="InterPro" id="IPR048458">
    <property type="entry name" value="MalQ_N"/>
</dbReference>
<accession>A0A0A8RZJ2</accession>
<feature type="domain" description="MalQ N-terminal beta-sandwich" evidence="12">
    <location>
        <begin position="69"/>
        <end position="159"/>
    </location>
</feature>
<evidence type="ECO:0000256" key="6">
    <source>
        <dbReference type="ARBA" id="ARBA00022679"/>
    </source>
</evidence>
<proteinExistence type="inferred from homology"/>
<keyword evidence="6 10" id="KW-0808">Transferase</keyword>
<dbReference type="Pfam" id="PF21226">
    <property type="entry name" value="MalQ_N"/>
    <property type="match status" value="1"/>
</dbReference>
<comment type="catalytic activity">
    <reaction evidence="1 10">
        <text>Transfers a segment of a (1-&gt;4)-alpha-D-glucan to a new position in an acceptor, which may be glucose or a (1-&gt;4)-alpha-D-glucan.</text>
        <dbReference type="EC" id="2.4.1.25"/>
    </reaction>
</comment>
<gene>
    <name evidence="13" type="ORF">PFR_JS23_1536</name>
</gene>
<evidence type="ECO:0000256" key="8">
    <source>
        <dbReference type="ARBA" id="ARBA00031423"/>
    </source>
</evidence>
<dbReference type="Gene3D" id="3.20.20.80">
    <property type="entry name" value="Glycosidases"/>
    <property type="match status" value="1"/>
</dbReference>
<keyword evidence="5 10" id="KW-0328">Glycosyltransferase</keyword>
<evidence type="ECO:0000256" key="4">
    <source>
        <dbReference type="ARBA" id="ARBA00020295"/>
    </source>
</evidence>
<evidence type="ECO:0000256" key="3">
    <source>
        <dbReference type="ARBA" id="ARBA00012560"/>
    </source>
</evidence>
<evidence type="ECO:0000256" key="9">
    <source>
        <dbReference type="ARBA" id="ARBA00031501"/>
    </source>
</evidence>
<dbReference type="Pfam" id="PF02446">
    <property type="entry name" value="Glyco_hydro_77"/>
    <property type="match status" value="1"/>
</dbReference>
<dbReference type="InterPro" id="IPR003385">
    <property type="entry name" value="Glyco_hydro_77"/>
</dbReference>
<dbReference type="NCBIfam" id="TIGR00217">
    <property type="entry name" value="malQ"/>
    <property type="match status" value="1"/>
</dbReference>
<dbReference type="GeneID" id="61222560"/>
<organism evidence="13 14">
    <name type="scientific">Propionibacterium freudenreichii</name>
    <dbReference type="NCBI Taxonomy" id="1744"/>
    <lineage>
        <taxon>Bacteria</taxon>
        <taxon>Bacillati</taxon>
        <taxon>Actinomycetota</taxon>
        <taxon>Actinomycetes</taxon>
        <taxon>Propionibacteriales</taxon>
        <taxon>Propionibacteriaceae</taxon>
        <taxon>Propionibacterium</taxon>
    </lineage>
</organism>
<sequence>MAHSDAALAQLAEQYGIATEFWDWKGRHTEVDDASVIAVLGAMGVDASSPHAIDSALAARRDQAWRAMLPPVTVARAGAVPYVNLHVHDGRPARLVVRLEDGGQRDANQVDNWEPPRNIDGQMIGEATFQLPGDLPLGYHRLILDSDDRHAEATLIITPPHLAWPERMKNSRVWGYAAQLYSVRSRQSWGVGDFADLAALSAWSAAEQQADYVLINPVHAAESIPPMEPSPYLPTSRLFVNPIYVRPETVVEYTDLDDSDRARVGALLSSLRGELVGDDQIQRDKCWDHKRRALKIIWSAGRSDDRQMRFDAFRHHQGRMLRDFATWAVLCEHLGGDWRTWEPRFRHPDSPDVGAFRQAHLAEVDFHEWLQWVAAQAQSDAQETATDAGMAMGVITDLAVGVGQSSADVWMMQDLYAPGMTVGAPPDAYNQLGQGWGQPPWRPDRLEASAYAPFRTMVRNALGHAGGVRIDHIIGLFRLWWVPEGMGPAQGTYVRYDHEAMVGILALEAQRAGAVVIGEDLGTVEAWTRGYLAERGILGTSVLWFEEDDQGNPVPAEQWRALTMASVNTHDLPPTAGYLTKAHVALRARLGLLTEPLERENELADQELERWRAYLESRGALDPSVVDPVERMVLGLYKVLTWTPSRVLNATLVDAVGDARIQNQPGTVNQYPNWRVPLCGADGKPLLLEDVYAMERPMRLSAVLNGLDTTPEPWRRSTNPESRPLEDRA</sequence>
<feature type="region of interest" description="Disordered" evidence="11">
    <location>
        <begin position="707"/>
        <end position="729"/>
    </location>
</feature>
<evidence type="ECO:0000313" key="14">
    <source>
        <dbReference type="Proteomes" id="UP000250080"/>
    </source>
</evidence>
<dbReference type="AlphaFoldDB" id="A0A0A8RZJ2"/>
<dbReference type="GO" id="GO:0004134">
    <property type="term" value="F:4-alpha-glucanotransferase activity"/>
    <property type="evidence" value="ECO:0007669"/>
    <property type="project" value="UniProtKB-EC"/>
</dbReference>
<dbReference type="OrthoDB" id="9811841at2"/>
<protein>
    <recommendedName>
        <fullName evidence="4 10">4-alpha-glucanotransferase</fullName>
        <ecNumber evidence="3 10">2.4.1.25</ecNumber>
    </recommendedName>
    <alternativeName>
        <fullName evidence="8 10">Amylomaltase</fullName>
    </alternativeName>
    <alternativeName>
        <fullName evidence="9 10">Disproportionating enzyme</fullName>
    </alternativeName>
</protein>
<evidence type="ECO:0000259" key="12">
    <source>
        <dbReference type="Pfam" id="PF21226"/>
    </source>
</evidence>
<comment type="similarity">
    <text evidence="2 10">Belongs to the disproportionating enzyme family.</text>
</comment>
<dbReference type="PANTHER" id="PTHR32438">
    <property type="entry name" value="4-ALPHA-GLUCANOTRANSFERASE DPE1, CHLOROPLASTIC/AMYLOPLASTIC"/>
    <property type="match status" value="1"/>
</dbReference>